<keyword evidence="3 12" id="KW-0812">Transmembrane</keyword>
<evidence type="ECO:0000256" key="2">
    <source>
        <dbReference type="ARBA" id="ARBA00008921"/>
    </source>
</evidence>
<dbReference type="Proteomes" id="UP000694556">
    <property type="component" value="Chromosome 24"/>
</dbReference>
<dbReference type="CDD" id="cd00063">
    <property type="entry name" value="FN3"/>
    <property type="match status" value="3"/>
</dbReference>
<keyword evidence="7 12" id="KW-0472">Membrane</keyword>
<reference evidence="15" key="3">
    <citation type="submission" date="2025-09" db="UniProtKB">
        <authorList>
            <consortium name="Ensembl"/>
        </authorList>
    </citation>
    <scope>IDENTIFICATION</scope>
</reference>
<evidence type="ECO:0000256" key="3">
    <source>
        <dbReference type="ARBA" id="ARBA00022692"/>
    </source>
</evidence>
<evidence type="ECO:0000256" key="12">
    <source>
        <dbReference type="SAM" id="Phobius"/>
    </source>
</evidence>
<evidence type="ECO:0000256" key="10">
    <source>
        <dbReference type="ARBA" id="ARBA00023180"/>
    </source>
</evidence>
<dbReference type="InterPro" id="IPR013783">
    <property type="entry name" value="Ig-like_fold"/>
</dbReference>
<evidence type="ECO:0000259" key="14">
    <source>
        <dbReference type="PROSITE" id="PS50853"/>
    </source>
</evidence>
<dbReference type="PANTHER" id="PTHR48423:SF1">
    <property type="entry name" value="INTERLEUKIN-27 RECEPTOR SUBUNIT ALPHA"/>
    <property type="match status" value="1"/>
</dbReference>
<dbReference type="Gene3D" id="2.60.40.10">
    <property type="entry name" value="Immunoglobulins"/>
    <property type="match status" value="6"/>
</dbReference>
<dbReference type="Pfam" id="PF06328">
    <property type="entry name" value="Lep_receptor_Ig"/>
    <property type="match status" value="1"/>
</dbReference>
<comment type="subcellular location">
    <subcellularLocation>
        <location evidence="1">Membrane</location>
        <topology evidence="1">Single-pass type I membrane protein</topology>
    </subcellularLocation>
</comment>
<name>A0A8C3BV47_CAIMO</name>
<evidence type="ECO:0000256" key="13">
    <source>
        <dbReference type="SAM" id="SignalP"/>
    </source>
</evidence>
<dbReference type="InterPro" id="IPR003961">
    <property type="entry name" value="FN3_dom"/>
</dbReference>
<dbReference type="InterPro" id="IPR003529">
    <property type="entry name" value="Hematopoietin_rcpt_Gp130_CS"/>
</dbReference>
<keyword evidence="8" id="KW-1015">Disulfide bond</keyword>
<keyword evidence="11" id="KW-0393">Immunoglobulin domain</keyword>
<evidence type="ECO:0000256" key="1">
    <source>
        <dbReference type="ARBA" id="ARBA00004479"/>
    </source>
</evidence>
<reference evidence="15" key="2">
    <citation type="submission" date="2025-08" db="UniProtKB">
        <authorList>
            <consortium name="Ensembl"/>
        </authorList>
    </citation>
    <scope>IDENTIFICATION</scope>
</reference>
<evidence type="ECO:0000256" key="4">
    <source>
        <dbReference type="ARBA" id="ARBA00022729"/>
    </source>
</evidence>
<dbReference type="FunFam" id="2.60.40.10:FF:000997">
    <property type="entry name" value="Colony stimulating factor 3 receptor (Granulocyte)"/>
    <property type="match status" value="1"/>
</dbReference>
<sequence length="902" mass="97746">MARRGVGTPLLLLRLSLLLLLRLGGTLGCASVEVGSPVVPLGSAVTASCSVRSRLCRGLQGGRARISWMLDNETVAGSQGCGAGDTEVSNLTLPQFNRTQAKLWCWVEWNGTKQRVGLAEIRAGYPPAKPSNLSCLLNLSDYGLTCRWQPGADSHLPTSVVLKCSTSRAPAVTGCTPQGGRSHCTVPRRLLQLYGQMEVWVAASNALGTAESERLRLDPMDVAQLEPPALWSIQSVPPKTDCVALAWAVAPSSAHMELRCELRYRPPEDPNWVLVTGIVGQAGTAQCCGLLFGTPYLFQMRCRRHSARSHWSEWSAARNHTTHEKAPTGKLDAWWSTRQDPAGRRLEVQLRWKAPRQREANGRLLGYRVALGPRRRGREPPTVCNTSDTHCDFTAPVGTRRVYLSAYNAAGESAATEVVLLERKGQPLAGLRAVPAGERSLWVHWEAPRAPVAAYVLEWQRVASEPGRCSACWQMERDGAATSALIQGGIEPFQRYNISVCPLYKDAVGTPAHTAAYSRQKGACAASTSPRGPPWFPMCPKFRGCAEDLSPPGWDLACCGCTEPPGAQRQQLSAMLSHLSRSLPAPSHAPKLHLKSISKAHAELCWDPVAVELQNGFITNYTIFWANSTAEVASAVVNSSFNSFIIWDLKPSTLYKVHIMASTVGGSTNGTSLTLVTMVLDDIEIQILFLTLGLIFVLLTALLICFQKNGRVKQQFWPSVPDPANSSLGKWVPAELQQEPPQVPSAKEPGLATISTVTVLERAAGKQAPVWGKDPPAETTVAFPGVPQPYVQQDGPGRAMGPGTGSYGSGETVQYAQVAGDGYKGQQHVPCRLYLRSSSTQPLLFDRSPSPKPYENLWFHGAAPSHGCQGAGGFLEEPLIDFPLLQGLQISGAEELHDFQRC</sequence>
<evidence type="ECO:0000313" key="16">
    <source>
        <dbReference type="Proteomes" id="UP000694556"/>
    </source>
</evidence>
<feature type="domain" description="Fibronectin type-III" evidence="14">
    <location>
        <begin position="586"/>
        <end position="682"/>
    </location>
</feature>
<dbReference type="SUPFAM" id="SSF49265">
    <property type="entry name" value="Fibronectin type III"/>
    <property type="match status" value="4"/>
</dbReference>
<keyword evidence="10" id="KW-0325">Glycoprotein</keyword>
<dbReference type="GO" id="GO:0004896">
    <property type="term" value="F:cytokine receptor activity"/>
    <property type="evidence" value="ECO:0007669"/>
    <property type="project" value="InterPro"/>
</dbReference>
<feature type="transmembrane region" description="Helical" evidence="12">
    <location>
        <begin position="687"/>
        <end position="706"/>
    </location>
</feature>
<dbReference type="InterPro" id="IPR010457">
    <property type="entry name" value="IgC2-like_lig-bd"/>
</dbReference>
<feature type="signal peptide" evidence="13">
    <location>
        <begin position="1"/>
        <end position="28"/>
    </location>
</feature>
<feature type="chain" id="PRO_5034859095" evidence="13">
    <location>
        <begin position="29"/>
        <end position="902"/>
    </location>
</feature>
<dbReference type="GO" id="GO:0005886">
    <property type="term" value="C:plasma membrane"/>
    <property type="evidence" value="ECO:0007669"/>
    <property type="project" value="UniProtKB-ARBA"/>
</dbReference>
<dbReference type="FunFam" id="2.60.40.10:FF:000465">
    <property type="entry name" value="Granulocyte colony-stimulating factor receptor"/>
    <property type="match status" value="1"/>
</dbReference>
<comment type="similarity">
    <text evidence="2">Belongs to the type I cytokine receptor family. Type 2 subfamily.</text>
</comment>
<feature type="domain" description="Fibronectin type-III" evidence="14">
    <location>
        <begin position="227"/>
        <end position="325"/>
    </location>
</feature>
<accession>A0A8C3BV47</accession>
<evidence type="ECO:0000256" key="7">
    <source>
        <dbReference type="ARBA" id="ARBA00023136"/>
    </source>
</evidence>
<evidence type="ECO:0000256" key="5">
    <source>
        <dbReference type="ARBA" id="ARBA00022737"/>
    </source>
</evidence>
<dbReference type="Ensembl" id="ENSCMMT00000011900.1">
    <property type="protein sequence ID" value="ENSCMMP00000010818.1"/>
    <property type="gene ID" value="ENSCMMG00000006830.1"/>
</dbReference>
<dbReference type="InterPro" id="IPR036116">
    <property type="entry name" value="FN3_sf"/>
</dbReference>
<evidence type="ECO:0000256" key="9">
    <source>
        <dbReference type="ARBA" id="ARBA00023170"/>
    </source>
</evidence>
<protein>
    <submittedName>
        <fullName evidence="15">Colony stimulating factor 3 receptor</fullName>
    </submittedName>
</protein>
<evidence type="ECO:0000256" key="8">
    <source>
        <dbReference type="ARBA" id="ARBA00023157"/>
    </source>
</evidence>
<keyword evidence="6 12" id="KW-1133">Transmembrane helix</keyword>
<dbReference type="PROSITE" id="PS50853">
    <property type="entry name" value="FN3"/>
    <property type="match status" value="3"/>
</dbReference>
<feature type="domain" description="Fibronectin type-III" evidence="14">
    <location>
        <begin position="427"/>
        <end position="522"/>
    </location>
</feature>
<evidence type="ECO:0000313" key="15">
    <source>
        <dbReference type="Ensembl" id="ENSCMMP00000010818.1"/>
    </source>
</evidence>
<evidence type="ECO:0000256" key="11">
    <source>
        <dbReference type="ARBA" id="ARBA00023319"/>
    </source>
</evidence>
<dbReference type="SMART" id="SM00060">
    <property type="entry name" value="FN3"/>
    <property type="match status" value="5"/>
</dbReference>
<proteinExistence type="inferred from homology"/>
<dbReference type="FunFam" id="2.60.40.10:FF:000879">
    <property type="entry name" value="Colony stimulating factor 3 receptor"/>
    <property type="match status" value="1"/>
</dbReference>
<dbReference type="Pfam" id="PF00041">
    <property type="entry name" value="fn3"/>
    <property type="match status" value="1"/>
</dbReference>
<dbReference type="SUPFAM" id="SSF48726">
    <property type="entry name" value="Immunoglobulin"/>
    <property type="match status" value="1"/>
</dbReference>
<dbReference type="PROSITE" id="PS01353">
    <property type="entry name" value="HEMATOPO_REC_L_F2"/>
    <property type="match status" value="1"/>
</dbReference>
<organism evidence="15 16">
    <name type="scientific">Cairina moschata</name>
    <name type="common">Muscovy duck</name>
    <dbReference type="NCBI Taxonomy" id="8855"/>
    <lineage>
        <taxon>Eukaryota</taxon>
        <taxon>Metazoa</taxon>
        <taxon>Chordata</taxon>
        <taxon>Craniata</taxon>
        <taxon>Vertebrata</taxon>
        <taxon>Euteleostomi</taxon>
        <taxon>Archelosauria</taxon>
        <taxon>Archosauria</taxon>
        <taxon>Dinosauria</taxon>
        <taxon>Saurischia</taxon>
        <taxon>Theropoda</taxon>
        <taxon>Coelurosauria</taxon>
        <taxon>Aves</taxon>
        <taxon>Neognathae</taxon>
        <taxon>Galloanserae</taxon>
        <taxon>Anseriformes</taxon>
        <taxon>Anatidae</taxon>
        <taxon>Anatinae</taxon>
        <taxon>Cairina</taxon>
    </lineage>
</organism>
<keyword evidence="9" id="KW-0675">Receptor</keyword>
<dbReference type="InterPro" id="IPR036179">
    <property type="entry name" value="Ig-like_dom_sf"/>
</dbReference>
<dbReference type="AlphaFoldDB" id="A0A8C3BV47"/>
<reference evidence="15" key="1">
    <citation type="submission" date="2018-09" db="EMBL/GenBank/DDBJ databases">
        <title>Common duck and Muscovy duck high density SNP chip.</title>
        <authorList>
            <person name="Vignal A."/>
            <person name="Thebault N."/>
            <person name="Warren W.C."/>
        </authorList>
    </citation>
    <scope>NUCLEOTIDE SEQUENCE [LARGE SCALE GENOMIC DNA]</scope>
</reference>
<dbReference type="InterPro" id="IPR052672">
    <property type="entry name" value="Type1_Cytokine_Rcpt_Type2"/>
</dbReference>
<dbReference type="PANTHER" id="PTHR48423">
    <property type="entry name" value="INTERLEUKIN-27 RECEPTOR SUBUNIT ALPHA"/>
    <property type="match status" value="1"/>
</dbReference>
<evidence type="ECO:0000256" key="6">
    <source>
        <dbReference type="ARBA" id="ARBA00022989"/>
    </source>
</evidence>
<keyword evidence="4 13" id="KW-0732">Signal</keyword>
<keyword evidence="16" id="KW-1185">Reference proteome</keyword>
<keyword evidence="5" id="KW-0677">Repeat</keyword>